<accession>A0A5B1CQ94</accession>
<dbReference type="Proteomes" id="UP000322699">
    <property type="component" value="Unassembled WGS sequence"/>
</dbReference>
<dbReference type="InterPro" id="IPR050832">
    <property type="entry name" value="Bact_Acetyltransf"/>
</dbReference>
<comment type="caution">
    <text evidence="4">The sequence shown here is derived from an EMBL/GenBank/DDBJ whole genome shotgun (WGS) entry which is preliminary data.</text>
</comment>
<dbReference type="PANTHER" id="PTHR43877:SF8">
    <property type="entry name" value="N-ACETYLGLUTAMATE SYNTHASE-RELATED"/>
    <property type="match status" value="1"/>
</dbReference>
<gene>
    <name evidence="4" type="ORF">LF1_41030</name>
</gene>
<dbReference type="RefSeq" id="WP_068263975.1">
    <property type="nucleotide sequence ID" value="NZ_LWSK01000053.1"/>
</dbReference>
<dbReference type="GO" id="GO:0016747">
    <property type="term" value="F:acyltransferase activity, transferring groups other than amino-acyl groups"/>
    <property type="evidence" value="ECO:0007669"/>
    <property type="project" value="InterPro"/>
</dbReference>
<evidence type="ECO:0000256" key="2">
    <source>
        <dbReference type="ARBA" id="ARBA00023315"/>
    </source>
</evidence>
<dbReference type="Gene3D" id="3.40.630.30">
    <property type="match status" value="1"/>
</dbReference>
<dbReference type="InterPro" id="IPR000182">
    <property type="entry name" value="GNAT_dom"/>
</dbReference>
<sequence length="155" mass="16919">MSKTLPKLPPAGLEIRQAVAADAGVIHALLRPYVMQSLLLARTEAEIIELTRHGFVAEIPAANDKQQIIGFSAVEIYSPKISELQCLAVHHQHQGTGVGKALVTACVDRARELGIMEVMAISSSEDFLKTCGFDFSLPNQKKALFCQLKPRPKDL</sequence>
<organism evidence="4 5">
    <name type="scientific">Rubripirellula obstinata</name>
    <dbReference type="NCBI Taxonomy" id="406547"/>
    <lineage>
        <taxon>Bacteria</taxon>
        <taxon>Pseudomonadati</taxon>
        <taxon>Planctomycetota</taxon>
        <taxon>Planctomycetia</taxon>
        <taxon>Pirellulales</taxon>
        <taxon>Pirellulaceae</taxon>
        <taxon>Rubripirellula</taxon>
    </lineage>
</organism>
<keyword evidence="5" id="KW-1185">Reference proteome</keyword>
<name>A0A5B1CQ94_9BACT</name>
<evidence type="ECO:0000256" key="1">
    <source>
        <dbReference type="ARBA" id="ARBA00022679"/>
    </source>
</evidence>
<dbReference type="Pfam" id="PF00583">
    <property type="entry name" value="Acetyltransf_1"/>
    <property type="match status" value="1"/>
</dbReference>
<dbReference type="InterPro" id="IPR016181">
    <property type="entry name" value="Acyl_CoA_acyltransferase"/>
</dbReference>
<feature type="domain" description="N-acetyltransferase" evidence="3">
    <location>
        <begin position="13"/>
        <end position="151"/>
    </location>
</feature>
<dbReference type="PANTHER" id="PTHR43877">
    <property type="entry name" value="AMINOALKYLPHOSPHONATE N-ACETYLTRANSFERASE-RELATED-RELATED"/>
    <property type="match status" value="1"/>
</dbReference>
<dbReference type="CDD" id="cd04301">
    <property type="entry name" value="NAT_SF"/>
    <property type="match status" value="1"/>
</dbReference>
<dbReference type="AlphaFoldDB" id="A0A5B1CQ94"/>
<dbReference type="SUPFAM" id="SSF55729">
    <property type="entry name" value="Acyl-CoA N-acyltransferases (Nat)"/>
    <property type="match status" value="1"/>
</dbReference>
<keyword evidence="1 4" id="KW-0808">Transferase</keyword>
<proteinExistence type="predicted"/>
<keyword evidence="2" id="KW-0012">Acyltransferase</keyword>
<reference evidence="4 5" key="1">
    <citation type="submission" date="2019-08" db="EMBL/GenBank/DDBJ databases">
        <title>Deep-cultivation of Planctomycetes and their phenomic and genomic characterization uncovers novel biology.</title>
        <authorList>
            <person name="Wiegand S."/>
            <person name="Jogler M."/>
            <person name="Boedeker C."/>
            <person name="Pinto D."/>
            <person name="Vollmers J."/>
            <person name="Rivas-Marin E."/>
            <person name="Kohn T."/>
            <person name="Peeters S.H."/>
            <person name="Heuer A."/>
            <person name="Rast P."/>
            <person name="Oberbeckmann S."/>
            <person name="Bunk B."/>
            <person name="Jeske O."/>
            <person name="Meyerdierks A."/>
            <person name="Storesund J.E."/>
            <person name="Kallscheuer N."/>
            <person name="Luecker S."/>
            <person name="Lage O.M."/>
            <person name="Pohl T."/>
            <person name="Merkel B.J."/>
            <person name="Hornburger P."/>
            <person name="Mueller R.-W."/>
            <person name="Bruemmer F."/>
            <person name="Labrenz M."/>
            <person name="Spormann A.M."/>
            <person name="Op Den Camp H."/>
            <person name="Overmann J."/>
            <person name="Amann R."/>
            <person name="Jetten M.S.M."/>
            <person name="Mascher T."/>
            <person name="Medema M.H."/>
            <person name="Devos D.P."/>
            <person name="Kaster A.-K."/>
            <person name="Ovreas L."/>
            <person name="Rohde M."/>
            <person name="Galperin M.Y."/>
            <person name="Jogler C."/>
        </authorList>
    </citation>
    <scope>NUCLEOTIDE SEQUENCE [LARGE SCALE GENOMIC DNA]</scope>
    <source>
        <strain evidence="4 5">LF1</strain>
    </source>
</reference>
<evidence type="ECO:0000313" key="4">
    <source>
        <dbReference type="EMBL" id="KAA1261553.1"/>
    </source>
</evidence>
<dbReference type="PROSITE" id="PS51186">
    <property type="entry name" value="GNAT"/>
    <property type="match status" value="1"/>
</dbReference>
<dbReference type="EMBL" id="VRLW01000001">
    <property type="protein sequence ID" value="KAA1261553.1"/>
    <property type="molecule type" value="Genomic_DNA"/>
</dbReference>
<protein>
    <submittedName>
        <fullName evidence="4">Acetyltransferase</fullName>
    </submittedName>
</protein>
<evidence type="ECO:0000313" key="5">
    <source>
        <dbReference type="Proteomes" id="UP000322699"/>
    </source>
</evidence>
<evidence type="ECO:0000259" key="3">
    <source>
        <dbReference type="PROSITE" id="PS51186"/>
    </source>
</evidence>